<comment type="caution">
    <text evidence="1">The sequence shown here is derived from an EMBL/GenBank/DDBJ whole genome shotgun (WGS) entry which is preliminary data.</text>
</comment>
<sequence length="90" mass="9730">MCAQRYICWTGVVKQGGVGESSVNCSNQHLSSCTNLCQASGPRHASMSVLHAVSSIMNGNKDCPPVHLFDSLKIHLESLYLFPSGHELLT</sequence>
<gene>
    <name evidence="1" type="ORF">ElyMa_004561900</name>
</gene>
<dbReference type="Proteomes" id="UP000762676">
    <property type="component" value="Unassembled WGS sequence"/>
</dbReference>
<organism evidence="1 2">
    <name type="scientific">Elysia marginata</name>
    <dbReference type="NCBI Taxonomy" id="1093978"/>
    <lineage>
        <taxon>Eukaryota</taxon>
        <taxon>Metazoa</taxon>
        <taxon>Spiralia</taxon>
        <taxon>Lophotrochozoa</taxon>
        <taxon>Mollusca</taxon>
        <taxon>Gastropoda</taxon>
        <taxon>Heterobranchia</taxon>
        <taxon>Euthyneura</taxon>
        <taxon>Panpulmonata</taxon>
        <taxon>Sacoglossa</taxon>
        <taxon>Placobranchoidea</taxon>
        <taxon>Plakobranchidae</taxon>
        <taxon>Elysia</taxon>
    </lineage>
</organism>
<reference evidence="1 2" key="1">
    <citation type="journal article" date="2021" name="Elife">
        <title>Chloroplast acquisition without the gene transfer in kleptoplastic sea slugs, Plakobranchus ocellatus.</title>
        <authorList>
            <person name="Maeda T."/>
            <person name="Takahashi S."/>
            <person name="Yoshida T."/>
            <person name="Shimamura S."/>
            <person name="Takaki Y."/>
            <person name="Nagai Y."/>
            <person name="Toyoda A."/>
            <person name="Suzuki Y."/>
            <person name="Arimoto A."/>
            <person name="Ishii H."/>
            <person name="Satoh N."/>
            <person name="Nishiyama T."/>
            <person name="Hasebe M."/>
            <person name="Maruyama T."/>
            <person name="Minagawa J."/>
            <person name="Obokata J."/>
            <person name="Shigenobu S."/>
        </authorList>
    </citation>
    <scope>NUCLEOTIDE SEQUENCE [LARGE SCALE GENOMIC DNA]</scope>
</reference>
<dbReference type="AlphaFoldDB" id="A0AAV4HSM6"/>
<keyword evidence="2" id="KW-1185">Reference proteome</keyword>
<proteinExistence type="predicted"/>
<name>A0AAV4HSM6_9GAST</name>
<evidence type="ECO:0000313" key="1">
    <source>
        <dbReference type="EMBL" id="GFS00690.1"/>
    </source>
</evidence>
<evidence type="ECO:0000313" key="2">
    <source>
        <dbReference type="Proteomes" id="UP000762676"/>
    </source>
</evidence>
<accession>A0AAV4HSM6</accession>
<dbReference type="EMBL" id="BMAT01009184">
    <property type="protein sequence ID" value="GFS00690.1"/>
    <property type="molecule type" value="Genomic_DNA"/>
</dbReference>
<protein>
    <submittedName>
        <fullName evidence="1">Uncharacterized protein</fullName>
    </submittedName>
</protein>